<dbReference type="PANTHER" id="PTHR47739">
    <property type="entry name" value="TRNA1(VAL) (ADENINE(37)-N6)-METHYLTRANSFERASE"/>
    <property type="match status" value="1"/>
</dbReference>
<evidence type="ECO:0000313" key="3">
    <source>
        <dbReference type="EMBL" id="RYS81221.1"/>
    </source>
</evidence>
<evidence type="ECO:0000313" key="4">
    <source>
        <dbReference type="Proteomes" id="UP000095787"/>
    </source>
</evidence>
<keyword evidence="2" id="KW-0489">Methyltransferase</keyword>
<evidence type="ECO:0000259" key="1">
    <source>
        <dbReference type="Pfam" id="PF13847"/>
    </source>
</evidence>
<dbReference type="InterPro" id="IPR029063">
    <property type="entry name" value="SAM-dependent_MTases_sf"/>
</dbReference>
<dbReference type="CDD" id="cd02440">
    <property type="entry name" value="AdoMet_MTases"/>
    <property type="match status" value="1"/>
</dbReference>
<reference evidence="3 5" key="2">
    <citation type="journal article" date="2019" name="Science, e1252229">
        <title>Invertible promoters mediate bacterial phase variation, antibiotic resistance, and host adaptation in the gut.</title>
        <authorList>
            <person name="Jiang X."/>
            <person name="Hall A.B."/>
            <person name="Arthur T.D."/>
            <person name="Plichta D.R."/>
            <person name="Covington C.T."/>
            <person name="Poyet M."/>
            <person name="Crothers J."/>
            <person name="Moses P.L."/>
            <person name="Tolonen A.C."/>
            <person name="Vlamakis H."/>
            <person name="Alm E.J."/>
            <person name="Xavier R.J."/>
        </authorList>
    </citation>
    <scope>NUCLEOTIDE SEQUENCE [LARGE SCALE GENOMIC DNA]</scope>
    <source>
        <strain evidence="3">Aa_0143</strain>
        <strain evidence="5">aa_0143</strain>
    </source>
</reference>
<dbReference type="GO" id="GO:0032259">
    <property type="term" value="P:methylation"/>
    <property type="evidence" value="ECO:0007669"/>
    <property type="project" value="UniProtKB-KW"/>
</dbReference>
<dbReference type="Pfam" id="PF13847">
    <property type="entry name" value="Methyltransf_31"/>
    <property type="match status" value="1"/>
</dbReference>
<dbReference type="EMBL" id="CYZO01000003">
    <property type="protein sequence ID" value="CUN58155.1"/>
    <property type="molecule type" value="Genomic_DNA"/>
</dbReference>
<dbReference type="SUPFAM" id="SSF53335">
    <property type="entry name" value="S-adenosyl-L-methionine-dependent methyltransferases"/>
    <property type="match status" value="1"/>
</dbReference>
<dbReference type="EMBL" id="RCYR01000004">
    <property type="protein sequence ID" value="RYS81221.1"/>
    <property type="molecule type" value="Genomic_DNA"/>
</dbReference>
<sequence>MSGQKKGKEAVLFPGERLDDLQLNGLELIQDPKKFCFGVDAVFLSDFVKIKAGERALDLGTGNGIIPILLSEKTQGRHFTGLEIQPEMAEMARRSVDYNGLEDKVDIVTGDIKEAAEIFKPAFFDVITTNPPYMIADHGLRNPADAKAIARHEVLCSLDDILRESMRLLQDKGRFYMIHRPFRLTEIMIKMNYYKIEPKRIQFIYPYLDKEPTMVMIEGVRGAKPRITVEPPLVIYK</sequence>
<organism evidence="2 4">
    <name type="scientific">[Ruminococcus] torques</name>
    <dbReference type="NCBI Taxonomy" id="33039"/>
    <lineage>
        <taxon>Bacteria</taxon>
        <taxon>Bacillati</taxon>
        <taxon>Bacillota</taxon>
        <taxon>Clostridia</taxon>
        <taxon>Lachnospirales</taxon>
        <taxon>Lachnospiraceae</taxon>
        <taxon>Mediterraneibacter</taxon>
    </lineage>
</organism>
<evidence type="ECO:0000313" key="2">
    <source>
        <dbReference type="EMBL" id="CUN58155.1"/>
    </source>
</evidence>
<dbReference type="RefSeq" id="WP_004845985.1">
    <property type="nucleotide sequence ID" value="NZ_AP028249.1"/>
</dbReference>
<evidence type="ECO:0000313" key="5">
    <source>
        <dbReference type="Proteomes" id="UP000292665"/>
    </source>
</evidence>
<dbReference type="Proteomes" id="UP000292665">
    <property type="component" value="Unassembled WGS sequence"/>
</dbReference>
<dbReference type="GO" id="GO:0008168">
    <property type="term" value="F:methyltransferase activity"/>
    <property type="evidence" value="ECO:0007669"/>
    <property type="project" value="UniProtKB-KW"/>
</dbReference>
<gene>
    <name evidence="2" type="primary">yfiC</name>
    <name evidence="3" type="ORF">EAI93_04165</name>
    <name evidence="2" type="ORF">ERS852456_00276</name>
</gene>
<keyword evidence="2" id="KW-0808">Transferase</keyword>
<dbReference type="EC" id="2.1.1.223" evidence="2"/>
<dbReference type="GeneID" id="97330465"/>
<accession>A0A173Y5D1</accession>
<dbReference type="Proteomes" id="UP000095787">
    <property type="component" value="Unassembled WGS sequence"/>
</dbReference>
<proteinExistence type="predicted"/>
<name>A0A173Y5D1_9FIRM</name>
<dbReference type="Gene3D" id="3.40.50.150">
    <property type="entry name" value="Vaccinia Virus protein VP39"/>
    <property type="match status" value="1"/>
</dbReference>
<dbReference type="PANTHER" id="PTHR47739:SF1">
    <property type="entry name" value="TRNA1(VAL) (ADENINE(37)-N6)-METHYLTRANSFERASE"/>
    <property type="match status" value="1"/>
</dbReference>
<feature type="domain" description="Methyltransferase" evidence="1">
    <location>
        <begin position="51"/>
        <end position="179"/>
    </location>
</feature>
<dbReference type="InterPro" id="IPR025714">
    <property type="entry name" value="Methyltranfer_dom"/>
</dbReference>
<protein>
    <submittedName>
        <fullName evidence="2">tRNA1(Val) (Adenine(37)-N6)-methyltransferase</fullName>
        <ecNumber evidence="2">2.1.1.223</ecNumber>
    </submittedName>
</protein>
<reference evidence="2 4" key="1">
    <citation type="submission" date="2015-09" db="EMBL/GenBank/DDBJ databases">
        <authorList>
            <consortium name="Pathogen Informatics"/>
        </authorList>
    </citation>
    <scope>NUCLEOTIDE SEQUENCE [LARGE SCALE GENOMIC DNA]</scope>
    <source>
        <strain evidence="2 4">2789STDY5834841</strain>
    </source>
</reference>
<dbReference type="InterPro" id="IPR050210">
    <property type="entry name" value="tRNA_Adenine-N(6)_MTase"/>
</dbReference>
<dbReference type="AlphaFoldDB" id="A0A173Y5D1"/>